<comment type="caution">
    <text evidence="1">The sequence shown here is derived from an EMBL/GenBank/DDBJ whole genome shotgun (WGS) entry which is preliminary data.</text>
</comment>
<dbReference type="InterPro" id="IPR009211">
    <property type="entry name" value="TagJ"/>
</dbReference>
<dbReference type="SUPFAM" id="SSF144059">
    <property type="entry name" value="ImpE-like"/>
    <property type="match status" value="1"/>
</dbReference>
<dbReference type="Pfam" id="PF07024">
    <property type="entry name" value="ImpE"/>
    <property type="match status" value="1"/>
</dbReference>
<evidence type="ECO:0000313" key="1">
    <source>
        <dbReference type="EMBL" id="RJF35659.1"/>
    </source>
</evidence>
<sequence>MKKIHECIRNGKLADALEYCAQKLKDDPLNFDIRSAYTELLCVNGELEKADKQLDFMVTKSPELAVGAVNLRHLIRAEQARQDFYEGKAAPKLFHEADELDEIFLQMHIALREEDLKEATEKAAKVESFRTNSANEQHTAIRDIDDSLNPFLEILGTNGEFYLARFDEIEKFEVQPIESIVEQIWLRVEVTIKDGPVGTAHIPVVYPHSKSEIEKLGQVTEWQELTEEMYLGRGMKMLFINDEAVLLSELGSFIN</sequence>
<reference evidence="1 2" key="1">
    <citation type="submission" date="2018-09" db="EMBL/GenBank/DDBJ databases">
        <title>Identification of marine bacteria producing industrial enzymes.</title>
        <authorList>
            <person name="Cheng T.H."/>
            <person name="Saidin J."/>
            <person name="Muhd D.D."/>
            <person name="Isa M.N.M."/>
            <person name="Bakar M.F.A."/>
            <person name="Ismail N."/>
        </authorList>
    </citation>
    <scope>NUCLEOTIDE SEQUENCE [LARGE SCALE GENOMIC DNA]</scope>
    <source>
        <strain evidence="1 2">MNAD 1.6</strain>
    </source>
</reference>
<proteinExistence type="predicted"/>
<dbReference type="PIRSF" id="PIRSF029288">
    <property type="entry name" value="SciE_ImpE"/>
    <property type="match status" value="1"/>
</dbReference>
<dbReference type="InterPro" id="IPR011990">
    <property type="entry name" value="TPR-like_helical_dom_sf"/>
</dbReference>
<dbReference type="Proteomes" id="UP000265938">
    <property type="component" value="Unassembled WGS sequence"/>
</dbReference>
<gene>
    <name evidence="1" type="ORF">D4741_11870</name>
</gene>
<dbReference type="AlphaFoldDB" id="A0A3A3EM52"/>
<evidence type="ECO:0000313" key="2">
    <source>
        <dbReference type="Proteomes" id="UP000265938"/>
    </source>
</evidence>
<protein>
    <submittedName>
        <fullName evidence="1">Virulence protein, SciE type</fullName>
    </submittedName>
</protein>
<name>A0A3A3EM52_9GAMM</name>
<dbReference type="RefSeq" id="WP_119853118.1">
    <property type="nucleotide sequence ID" value="NZ_QYSE01000002.1"/>
</dbReference>
<dbReference type="Gene3D" id="1.25.40.10">
    <property type="entry name" value="Tetratricopeptide repeat domain"/>
    <property type="match status" value="1"/>
</dbReference>
<dbReference type="EMBL" id="QYSE01000002">
    <property type="protein sequence ID" value="RJF35659.1"/>
    <property type="molecule type" value="Genomic_DNA"/>
</dbReference>
<accession>A0A3A3EM52</accession>
<organism evidence="1 2">
    <name type="scientific">Pseudoalteromonas gelatinilytica</name>
    <dbReference type="NCBI Taxonomy" id="1703256"/>
    <lineage>
        <taxon>Bacteria</taxon>
        <taxon>Pseudomonadati</taxon>
        <taxon>Pseudomonadota</taxon>
        <taxon>Gammaproteobacteria</taxon>
        <taxon>Alteromonadales</taxon>
        <taxon>Pseudoalteromonadaceae</taxon>
        <taxon>Pseudoalteromonas</taxon>
    </lineage>
</organism>